<dbReference type="EMBL" id="JZRB01000060">
    <property type="protein sequence ID" value="KJV26129.1"/>
    <property type="molecule type" value="Genomic_DNA"/>
</dbReference>
<dbReference type="InterPro" id="IPR020084">
    <property type="entry name" value="NUDIX_hydrolase_CS"/>
</dbReference>
<comment type="similarity">
    <text evidence="2">Belongs to the Nudix hydrolase family.</text>
</comment>
<name>A0A0F3K7S4_9GAMM</name>
<keyword evidence="8" id="KW-0460">Magnesium</keyword>
<keyword evidence="5" id="KW-0479">Metal-binding</keyword>
<evidence type="ECO:0000313" key="18">
    <source>
        <dbReference type="EMBL" id="KJV26129.1"/>
    </source>
</evidence>
<keyword evidence="9" id="KW-0234">DNA repair</keyword>
<organism evidence="18 19">
    <name type="scientific">Luteibacter yeojuensis</name>
    <dbReference type="NCBI Taxonomy" id="345309"/>
    <lineage>
        <taxon>Bacteria</taxon>
        <taxon>Pseudomonadati</taxon>
        <taxon>Pseudomonadota</taxon>
        <taxon>Gammaproteobacteria</taxon>
        <taxon>Lysobacterales</taxon>
        <taxon>Rhodanobacteraceae</taxon>
        <taxon>Luteibacter</taxon>
    </lineage>
</organism>
<evidence type="ECO:0000256" key="16">
    <source>
        <dbReference type="ARBA" id="ARBA00042798"/>
    </source>
</evidence>
<dbReference type="GO" id="GO:0009228">
    <property type="term" value="P:thiamine biosynthetic process"/>
    <property type="evidence" value="ECO:0007669"/>
    <property type="project" value="UniProtKB-KW"/>
</dbReference>
<keyword evidence="4" id="KW-0235">DNA replication</keyword>
<dbReference type="CDD" id="cd03425">
    <property type="entry name" value="NUDIX_MutT_NudA_like"/>
    <property type="match status" value="1"/>
</dbReference>
<dbReference type="Gene3D" id="3.20.20.70">
    <property type="entry name" value="Aldolase class I"/>
    <property type="match status" value="1"/>
</dbReference>
<sequence>MHVMAGVLVDGAGRILIAQRPPGKHLAGMWEFPGGKLEPGEAPLAALERELDEELGIAVDPLSFVDLIRVPWNYGERAMLLEAVVVRAWSGEPRALDAAAIAWRLPHDIDPAMLAPADRPILAALWLPEHYPITPADASVATASTLVRAALARGERLVQWRLPGVAQDDARAGAAALLPEVARFGAQLMLSRDIDGARQLGTGVQLSSVQLRELTERPLPLGQLVGASCHDPDELALASTLGCDFATLSPVDATQSHPDAPPLGWPRFAKWAENASLPVYALGGLGPADLAVAKMHAAQGVAGISAFCA</sequence>
<comment type="cofactor">
    <cofactor evidence="1">
        <name>Mg(2+)</name>
        <dbReference type="ChEBI" id="CHEBI:18420"/>
    </cofactor>
</comment>
<dbReference type="Pfam" id="PF02581">
    <property type="entry name" value="TMP-TENI"/>
    <property type="match status" value="1"/>
</dbReference>
<dbReference type="PANTHER" id="PTHR47707">
    <property type="entry name" value="8-OXO-DGTP DIPHOSPHATASE"/>
    <property type="match status" value="1"/>
</dbReference>
<dbReference type="PROSITE" id="PS51462">
    <property type="entry name" value="NUDIX"/>
    <property type="match status" value="1"/>
</dbReference>
<evidence type="ECO:0000256" key="4">
    <source>
        <dbReference type="ARBA" id="ARBA00022705"/>
    </source>
</evidence>
<evidence type="ECO:0000256" key="8">
    <source>
        <dbReference type="ARBA" id="ARBA00022842"/>
    </source>
</evidence>
<evidence type="ECO:0000256" key="5">
    <source>
        <dbReference type="ARBA" id="ARBA00022723"/>
    </source>
</evidence>
<dbReference type="InterPro" id="IPR047127">
    <property type="entry name" value="MutT-like"/>
</dbReference>
<evidence type="ECO:0000256" key="15">
    <source>
        <dbReference type="ARBA" id="ARBA00041979"/>
    </source>
</evidence>
<dbReference type="InterPro" id="IPR000086">
    <property type="entry name" value="NUDIX_hydrolase_dom"/>
</dbReference>
<keyword evidence="6" id="KW-0227">DNA damage</keyword>
<evidence type="ECO:0000256" key="3">
    <source>
        <dbReference type="ARBA" id="ARBA00022457"/>
    </source>
</evidence>
<dbReference type="Pfam" id="PF14815">
    <property type="entry name" value="NUDIX_4"/>
    <property type="match status" value="1"/>
</dbReference>
<evidence type="ECO:0000256" key="10">
    <source>
        <dbReference type="ARBA" id="ARBA00035861"/>
    </source>
</evidence>
<dbReference type="GO" id="GO:0008413">
    <property type="term" value="F:8-oxo-7,8-dihydroguanosine triphosphate pyrophosphatase activity"/>
    <property type="evidence" value="ECO:0007669"/>
    <property type="project" value="TreeGrafter"/>
</dbReference>
<dbReference type="CDD" id="cd00564">
    <property type="entry name" value="TMP_TenI"/>
    <property type="match status" value="1"/>
</dbReference>
<dbReference type="RefSeq" id="WP_045831226.1">
    <property type="nucleotide sequence ID" value="NZ_JZRB01000060.1"/>
</dbReference>
<dbReference type="GO" id="GO:0006260">
    <property type="term" value="P:DNA replication"/>
    <property type="evidence" value="ECO:0007669"/>
    <property type="project" value="UniProtKB-KW"/>
</dbReference>
<dbReference type="AlphaFoldDB" id="A0A0F3K7S4"/>
<accession>A0A0F3K7S4</accession>
<dbReference type="InterPro" id="IPR029119">
    <property type="entry name" value="MutY_C"/>
</dbReference>
<dbReference type="GO" id="GO:0046872">
    <property type="term" value="F:metal ion binding"/>
    <property type="evidence" value="ECO:0007669"/>
    <property type="project" value="UniProtKB-KW"/>
</dbReference>
<dbReference type="SUPFAM" id="SSF51391">
    <property type="entry name" value="Thiamin phosphate synthase"/>
    <property type="match status" value="1"/>
</dbReference>
<dbReference type="Gene3D" id="3.90.79.10">
    <property type="entry name" value="Nucleoside Triphosphate Pyrophosphohydrolase"/>
    <property type="match status" value="1"/>
</dbReference>
<evidence type="ECO:0000256" key="12">
    <source>
        <dbReference type="ARBA" id="ARBA00038905"/>
    </source>
</evidence>
<keyword evidence="7" id="KW-0378">Hydrolase</keyword>
<feature type="domain" description="Nudix hydrolase" evidence="17">
    <location>
        <begin position="1"/>
        <end position="129"/>
    </location>
</feature>
<dbReference type="InterPro" id="IPR015797">
    <property type="entry name" value="NUDIX_hydrolase-like_dom_sf"/>
</dbReference>
<dbReference type="InterPro" id="IPR020476">
    <property type="entry name" value="Nudix_hydrolase"/>
</dbReference>
<dbReference type="PRINTS" id="PR00502">
    <property type="entry name" value="NUDIXFAMILY"/>
</dbReference>
<evidence type="ECO:0000256" key="2">
    <source>
        <dbReference type="ARBA" id="ARBA00005582"/>
    </source>
</evidence>
<comment type="catalytic activity">
    <reaction evidence="11">
        <text>8-oxo-GTP + H2O = 8-oxo-GMP + diphosphate + H(+)</text>
        <dbReference type="Rhea" id="RHEA:67616"/>
        <dbReference type="ChEBI" id="CHEBI:15377"/>
        <dbReference type="ChEBI" id="CHEBI:15378"/>
        <dbReference type="ChEBI" id="CHEBI:33019"/>
        <dbReference type="ChEBI" id="CHEBI:143553"/>
        <dbReference type="ChEBI" id="CHEBI:145694"/>
    </reaction>
</comment>
<dbReference type="PANTHER" id="PTHR47707:SF1">
    <property type="entry name" value="NUDIX HYDROLASE FAMILY PROTEIN"/>
    <property type="match status" value="1"/>
</dbReference>
<dbReference type="GO" id="GO:0035539">
    <property type="term" value="F:8-oxo-7,8-dihydrodeoxyguanosine triphosphate pyrophosphatase activity"/>
    <property type="evidence" value="ECO:0007669"/>
    <property type="project" value="UniProtKB-EC"/>
</dbReference>
<dbReference type="SUPFAM" id="SSF55811">
    <property type="entry name" value="Nudix"/>
    <property type="match status" value="1"/>
</dbReference>
<evidence type="ECO:0000313" key="19">
    <source>
        <dbReference type="Proteomes" id="UP000033651"/>
    </source>
</evidence>
<evidence type="ECO:0000256" key="11">
    <source>
        <dbReference type="ARBA" id="ARBA00036904"/>
    </source>
</evidence>
<dbReference type="InterPro" id="IPR022998">
    <property type="entry name" value="ThiamineP_synth_TenI"/>
</dbReference>
<keyword evidence="3" id="KW-0515">Mutator protein</keyword>
<reference evidence="18 19" key="1">
    <citation type="submission" date="2015-03" db="EMBL/GenBank/DDBJ databases">
        <title>Draft genome sequence of Luteibacter yeojuensis strain SU11.</title>
        <authorList>
            <person name="Sulaiman J."/>
            <person name="Priya K."/>
            <person name="Chan K.-G."/>
        </authorList>
    </citation>
    <scope>NUCLEOTIDE SEQUENCE [LARGE SCALE GENOMIC DNA]</scope>
    <source>
        <strain evidence="18 19">SU11</strain>
    </source>
</reference>
<dbReference type="EC" id="3.6.1.55" evidence="12"/>
<evidence type="ECO:0000256" key="14">
    <source>
        <dbReference type="ARBA" id="ARBA00041592"/>
    </source>
</evidence>
<dbReference type="GO" id="GO:0044716">
    <property type="term" value="F:8-oxo-GDP phosphatase activity"/>
    <property type="evidence" value="ECO:0007669"/>
    <property type="project" value="TreeGrafter"/>
</dbReference>
<dbReference type="NCBIfam" id="NF006530">
    <property type="entry name" value="PRK08999.1"/>
    <property type="match status" value="1"/>
</dbReference>
<proteinExistence type="inferred from homology"/>
<dbReference type="PROSITE" id="PS00893">
    <property type="entry name" value="NUDIX_BOX"/>
    <property type="match status" value="1"/>
</dbReference>
<dbReference type="Proteomes" id="UP000033651">
    <property type="component" value="Unassembled WGS sequence"/>
</dbReference>
<evidence type="ECO:0000256" key="9">
    <source>
        <dbReference type="ARBA" id="ARBA00023204"/>
    </source>
</evidence>
<dbReference type="GO" id="GO:0044715">
    <property type="term" value="F:8-oxo-dGDP phosphatase activity"/>
    <property type="evidence" value="ECO:0007669"/>
    <property type="project" value="TreeGrafter"/>
</dbReference>
<evidence type="ECO:0000259" key="17">
    <source>
        <dbReference type="PROSITE" id="PS51462"/>
    </source>
</evidence>
<evidence type="ECO:0000256" key="6">
    <source>
        <dbReference type="ARBA" id="ARBA00022763"/>
    </source>
</evidence>
<comment type="caution">
    <text evidence="18">The sequence shown here is derived from an EMBL/GenBank/DDBJ whole genome shotgun (WGS) entry which is preliminary data.</text>
</comment>
<dbReference type="OrthoDB" id="9810648at2"/>
<evidence type="ECO:0000256" key="7">
    <source>
        <dbReference type="ARBA" id="ARBA00022801"/>
    </source>
</evidence>
<dbReference type="GO" id="GO:0006281">
    <property type="term" value="P:DNA repair"/>
    <property type="evidence" value="ECO:0007669"/>
    <property type="project" value="UniProtKB-KW"/>
</dbReference>
<evidence type="ECO:0000256" key="13">
    <source>
        <dbReference type="ARBA" id="ARBA00040794"/>
    </source>
</evidence>
<keyword evidence="19" id="KW-1185">Reference proteome</keyword>
<dbReference type="InterPro" id="IPR013785">
    <property type="entry name" value="Aldolase_TIM"/>
</dbReference>
<dbReference type="InterPro" id="IPR036206">
    <property type="entry name" value="ThiamineP_synth_sf"/>
</dbReference>
<gene>
    <name evidence="18" type="ORF">VI08_19055</name>
</gene>
<protein>
    <recommendedName>
        <fullName evidence="13">8-oxo-dGTP diphosphatase</fullName>
        <ecNumber evidence="12">3.6.1.55</ecNumber>
    </recommendedName>
    <alternativeName>
        <fullName evidence="16">7,8-dihydro-8-oxoguanine-triphosphatase</fullName>
    </alternativeName>
    <alternativeName>
        <fullName evidence="15">Mutator protein MutT</fullName>
    </alternativeName>
    <alternativeName>
        <fullName evidence="14">dGTP pyrophosphohydrolase</fullName>
    </alternativeName>
</protein>
<evidence type="ECO:0000256" key="1">
    <source>
        <dbReference type="ARBA" id="ARBA00001946"/>
    </source>
</evidence>
<comment type="catalytic activity">
    <reaction evidence="10">
        <text>8-oxo-dGTP + H2O = 8-oxo-dGMP + diphosphate + H(+)</text>
        <dbReference type="Rhea" id="RHEA:31575"/>
        <dbReference type="ChEBI" id="CHEBI:15377"/>
        <dbReference type="ChEBI" id="CHEBI:15378"/>
        <dbReference type="ChEBI" id="CHEBI:33019"/>
        <dbReference type="ChEBI" id="CHEBI:63224"/>
        <dbReference type="ChEBI" id="CHEBI:77896"/>
        <dbReference type="EC" id="3.6.1.55"/>
    </reaction>
</comment>
<dbReference type="PATRIC" id="fig|345309.4.peg.3674"/>